<keyword evidence="2" id="KW-0808">Transferase</keyword>
<dbReference type="PANTHER" id="PTHR21310:SF40">
    <property type="entry name" value="AMINOGLYCOSIDE PHOSPHOTRANSFERASE DOMAIN-CONTAINING PROTEIN-RELATED"/>
    <property type="match status" value="1"/>
</dbReference>
<dbReference type="CDD" id="cd05154">
    <property type="entry name" value="ACAD10_11_N-like"/>
    <property type="match status" value="1"/>
</dbReference>
<keyword evidence="2" id="KW-0418">Kinase</keyword>
<feature type="domain" description="Aminoglycoside phosphotransferase" evidence="1">
    <location>
        <begin position="74"/>
        <end position="282"/>
    </location>
</feature>
<comment type="caution">
    <text evidence="2">The sequence shown here is derived from an EMBL/GenBank/DDBJ whole genome shotgun (WGS) entry which is preliminary data.</text>
</comment>
<dbReference type="OrthoDB" id="3339041at2"/>
<dbReference type="InterPro" id="IPR011009">
    <property type="entry name" value="Kinase-like_dom_sf"/>
</dbReference>
<dbReference type="Gene3D" id="3.30.200.20">
    <property type="entry name" value="Phosphorylase Kinase, domain 1"/>
    <property type="match status" value="1"/>
</dbReference>
<reference evidence="2 3" key="1">
    <citation type="submission" date="2018-06" db="EMBL/GenBank/DDBJ databases">
        <title>Genomic Encyclopedia of Type Strains, Phase IV (KMG-IV): sequencing the most valuable type-strain genomes for metagenomic binning, comparative biology and taxonomic classification.</title>
        <authorList>
            <person name="Goeker M."/>
        </authorList>
    </citation>
    <scope>NUCLEOTIDE SEQUENCE [LARGE SCALE GENOMIC DNA]</scope>
    <source>
        <strain evidence="2 3">DSM 45521</strain>
    </source>
</reference>
<sequence>MATEQSLADMRLQRSSRDVTSTPDRLAAWLSTVLPDGVIPDVVVDSGIDSNGMSSETIVLAATWDDGGEAKTHRFVARVTPAAEDIPVFPTYRLDHQFEVMRLVGELTGIPVPQVHWMEPTGDVLGTPFFLMDHVEGFVPPDVLPYTFGDNWFYDAHAERQRRLQDATVEILAELHSIPNASETFAFLGDGEGDTALRRNVNWCKSWYEFAVPGIGRSPLLDRAFEWLDDNWPTAADSAEPVLLWGDARLGNTIYRDFEPVGVLDWEMTALGPRELDLAWMIFAHQVFQHITTLMGLPGMPDLLREQDVVAKYTELTGVDVGDLSWFYAYAAVIWGCVFMRTGARQVHFGEIEMPDEVDGLFHHRALLEKLIDGDTLFTTSEGGAK</sequence>
<dbReference type="SUPFAM" id="SSF56112">
    <property type="entry name" value="Protein kinase-like (PK-like)"/>
    <property type="match status" value="1"/>
</dbReference>
<dbReference type="InterPro" id="IPR051678">
    <property type="entry name" value="AGP_Transferase"/>
</dbReference>
<dbReference type="AlphaFoldDB" id="A0A318S255"/>
<dbReference type="PANTHER" id="PTHR21310">
    <property type="entry name" value="AMINOGLYCOSIDE PHOSPHOTRANSFERASE-RELATED-RELATED"/>
    <property type="match status" value="1"/>
</dbReference>
<gene>
    <name evidence="2" type="ORF">DFR67_101171</name>
</gene>
<dbReference type="RefSeq" id="WP_110467535.1">
    <property type="nucleotide sequence ID" value="NZ_QJSP01000001.1"/>
</dbReference>
<dbReference type="GO" id="GO:0016301">
    <property type="term" value="F:kinase activity"/>
    <property type="evidence" value="ECO:0007669"/>
    <property type="project" value="UniProtKB-KW"/>
</dbReference>
<evidence type="ECO:0000259" key="1">
    <source>
        <dbReference type="Pfam" id="PF01636"/>
    </source>
</evidence>
<dbReference type="InterPro" id="IPR002575">
    <property type="entry name" value="Aminoglycoside_PTrfase"/>
</dbReference>
<dbReference type="Pfam" id="PF01636">
    <property type="entry name" value="APH"/>
    <property type="match status" value="1"/>
</dbReference>
<evidence type="ECO:0000313" key="2">
    <source>
        <dbReference type="EMBL" id="PYE20780.1"/>
    </source>
</evidence>
<evidence type="ECO:0000313" key="3">
    <source>
        <dbReference type="Proteomes" id="UP000247591"/>
    </source>
</evidence>
<protein>
    <submittedName>
        <fullName evidence="2">Aminoglycoside phosphotransferase (APT) family kinase protein</fullName>
    </submittedName>
</protein>
<dbReference type="Proteomes" id="UP000247591">
    <property type="component" value="Unassembled WGS sequence"/>
</dbReference>
<accession>A0A318S255</accession>
<dbReference type="Gene3D" id="3.90.1200.10">
    <property type="match status" value="1"/>
</dbReference>
<dbReference type="InterPro" id="IPR041726">
    <property type="entry name" value="ACAD10_11_N"/>
</dbReference>
<proteinExistence type="predicted"/>
<dbReference type="EMBL" id="QJSP01000001">
    <property type="protein sequence ID" value="PYE20780.1"/>
    <property type="molecule type" value="Genomic_DNA"/>
</dbReference>
<keyword evidence="3" id="KW-1185">Reference proteome</keyword>
<name>A0A318S255_WILLI</name>
<organism evidence="2 3">
    <name type="scientific">Williamsia limnetica</name>
    <dbReference type="NCBI Taxonomy" id="882452"/>
    <lineage>
        <taxon>Bacteria</taxon>
        <taxon>Bacillati</taxon>
        <taxon>Actinomycetota</taxon>
        <taxon>Actinomycetes</taxon>
        <taxon>Mycobacteriales</taxon>
        <taxon>Nocardiaceae</taxon>
        <taxon>Williamsia</taxon>
    </lineage>
</organism>